<sequence length="163" mass="18664">MTFDVLDYDKEKLADANKKHSVTLAVRDLIFGPMPFSENGGNEWETSDIRKYINSEEFINRFEPEFRELLCKVYKDNGTIGKKTVDTFFLPSVEEVEGEYAFFENEKKRAKITPEGEATWYWTRSATRGSAYYTWGVNPSGYVSINYGASWAGRFCPACVIAV</sequence>
<reference evidence="2" key="1">
    <citation type="journal article" date="2021" name="Proc. Natl. Acad. Sci. U.S.A.">
        <title>A Catalog of Tens of Thousands of Viruses from Human Metagenomes Reveals Hidden Associations with Chronic Diseases.</title>
        <authorList>
            <person name="Tisza M.J."/>
            <person name="Buck C.B."/>
        </authorList>
    </citation>
    <scope>NUCLEOTIDE SEQUENCE</scope>
    <source>
        <strain evidence="2">CtCb814</strain>
    </source>
</reference>
<name>A0A8S5SNB0_9CAUD</name>
<protein>
    <recommendedName>
        <fullName evidence="1">DUF6273 domain-containing protein</fullName>
    </recommendedName>
</protein>
<proteinExistence type="predicted"/>
<dbReference type="InterPro" id="IPR046240">
    <property type="entry name" value="DUF6273"/>
</dbReference>
<feature type="domain" description="DUF6273" evidence="1">
    <location>
        <begin position="38"/>
        <end position="147"/>
    </location>
</feature>
<dbReference type="EMBL" id="BK032638">
    <property type="protein sequence ID" value="DAF52556.1"/>
    <property type="molecule type" value="Genomic_DNA"/>
</dbReference>
<organism evidence="2">
    <name type="scientific">Siphoviridae sp. ctCb814</name>
    <dbReference type="NCBI Taxonomy" id="2827808"/>
    <lineage>
        <taxon>Viruses</taxon>
        <taxon>Duplodnaviria</taxon>
        <taxon>Heunggongvirae</taxon>
        <taxon>Uroviricota</taxon>
        <taxon>Caudoviricetes</taxon>
    </lineage>
</organism>
<dbReference type="Pfam" id="PF19789">
    <property type="entry name" value="DUF6273"/>
    <property type="match status" value="1"/>
</dbReference>
<evidence type="ECO:0000259" key="1">
    <source>
        <dbReference type="Pfam" id="PF19789"/>
    </source>
</evidence>
<accession>A0A8S5SNB0</accession>
<evidence type="ECO:0000313" key="2">
    <source>
        <dbReference type="EMBL" id="DAF52556.1"/>
    </source>
</evidence>